<evidence type="ECO:0000256" key="4">
    <source>
        <dbReference type="ARBA" id="ARBA00022989"/>
    </source>
</evidence>
<evidence type="ECO:0000256" key="7">
    <source>
        <dbReference type="ARBA" id="ARBA00035120"/>
    </source>
</evidence>
<dbReference type="Proteomes" id="UP000291933">
    <property type="component" value="Unassembled WGS sequence"/>
</dbReference>
<feature type="binding site" evidence="10">
    <location>
        <position position="76"/>
    </location>
    <ligand>
        <name>Na(+)</name>
        <dbReference type="ChEBI" id="CHEBI:29101"/>
        <note>structural</note>
    </ligand>
</feature>
<keyword evidence="5 10" id="KW-0472">Membrane</keyword>
<evidence type="ECO:0000256" key="2">
    <source>
        <dbReference type="ARBA" id="ARBA00022475"/>
    </source>
</evidence>
<gene>
    <name evidence="10" type="primary">fluC</name>
    <name evidence="10" type="synonym">crcB</name>
    <name evidence="11" type="ORF">ET996_01435</name>
</gene>
<keyword evidence="12" id="KW-1185">Reference proteome</keyword>
<dbReference type="EMBL" id="SDMR01000001">
    <property type="protein sequence ID" value="TBT96349.1"/>
    <property type="molecule type" value="Genomic_DNA"/>
</dbReference>
<dbReference type="InterPro" id="IPR003691">
    <property type="entry name" value="FluC"/>
</dbReference>
<comment type="activity regulation">
    <text evidence="10">Na(+) is not transported, but it plays an essential structural role and its presence is essential for fluoride channel function.</text>
</comment>
<feature type="transmembrane region" description="Helical" evidence="10">
    <location>
        <begin position="64"/>
        <end position="81"/>
    </location>
</feature>
<comment type="subcellular location">
    <subcellularLocation>
        <location evidence="1 10">Cell membrane</location>
        <topology evidence="1 10">Multi-pass membrane protein</topology>
    </subcellularLocation>
</comment>
<keyword evidence="10" id="KW-0479">Metal-binding</keyword>
<evidence type="ECO:0000256" key="8">
    <source>
        <dbReference type="ARBA" id="ARBA00035585"/>
    </source>
</evidence>
<evidence type="ECO:0000256" key="9">
    <source>
        <dbReference type="ARBA" id="ARBA00049940"/>
    </source>
</evidence>
<protein>
    <recommendedName>
        <fullName evidence="10">Fluoride-specific ion channel FluC</fullName>
    </recommendedName>
</protein>
<dbReference type="GO" id="GO:0005886">
    <property type="term" value="C:plasma membrane"/>
    <property type="evidence" value="ECO:0007669"/>
    <property type="project" value="UniProtKB-SubCell"/>
</dbReference>
<evidence type="ECO:0000313" key="11">
    <source>
        <dbReference type="EMBL" id="TBT96349.1"/>
    </source>
</evidence>
<evidence type="ECO:0000256" key="5">
    <source>
        <dbReference type="ARBA" id="ARBA00023136"/>
    </source>
</evidence>
<keyword evidence="2 10" id="KW-1003">Cell membrane</keyword>
<dbReference type="OrthoDB" id="5148600at2"/>
<evidence type="ECO:0000256" key="3">
    <source>
        <dbReference type="ARBA" id="ARBA00022692"/>
    </source>
</evidence>
<keyword evidence="4 10" id="KW-1133">Transmembrane helix</keyword>
<evidence type="ECO:0000256" key="1">
    <source>
        <dbReference type="ARBA" id="ARBA00004651"/>
    </source>
</evidence>
<comment type="similarity">
    <text evidence="7 10">Belongs to the fluoride channel Fluc/FEX (TC 1.A.43) family.</text>
</comment>
<evidence type="ECO:0000256" key="6">
    <source>
        <dbReference type="ARBA" id="ARBA00023303"/>
    </source>
</evidence>
<reference evidence="11 12" key="1">
    <citation type="submission" date="2019-01" db="EMBL/GenBank/DDBJ databases">
        <title>Lactibacter flavus gen. nov., sp. nov., a novel bacterium of the family Propionibacteriaceae isolated from raw milk and dairy products.</title>
        <authorList>
            <person name="Huptas C."/>
            <person name="Wenning M."/>
            <person name="Breitenwieser F."/>
            <person name="Doll E."/>
            <person name="Von Neubeck M."/>
            <person name="Busse H.-J."/>
            <person name="Scherer S."/>
        </authorList>
    </citation>
    <scope>NUCLEOTIDE SEQUENCE [LARGE SCALE GENOMIC DNA]</scope>
    <source>
        <strain evidence="11 12">DSM 22130</strain>
    </source>
</reference>
<dbReference type="AlphaFoldDB" id="A0A4Q9KQY8"/>
<name>A0A4Q9KQY8_PROTD</name>
<dbReference type="RefSeq" id="WP_131170761.1">
    <property type="nucleotide sequence ID" value="NZ_FXTL01000001.1"/>
</dbReference>
<keyword evidence="6 10" id="KW-0407">Ion channel</keyword>
<feature type="transmembrane region" description="Helical" evidence="10">
    <location>
        <begin position="37"/>
        <end position="57"/>
    </location>
</feature>
<feature type="binding site" evidence="10">
    <location>
        <position position="79"/>
    </location>
    <ligand>
        <name>Na(+)</name>
        <dbReference type="ChEBI" id="CHEBI:29101"/>
        <note>structural</note>
    </ligand>
</feature>
<organism evidence="11 12">
    <name type="scientific">Propioniciclava tarda</name>
    <dbReference type="NCBI Taxonomy" id="433330"/>
    <lineage>
        <taxon>Bacteria</taxon>
        <taxon>Bacillati</taxon>
        <taxon>Actinomycetota</taxon>
        <taxon>Actinomycetes</taxon>
        <taxon>Propionibacteriales</taxon>
        <taxon>Propionibacteriaceae</taxon>
        <taxon>Propioniciclava</taxon>
    </lineage>
</organism>
<evidence type="ECO:0000256" key="10">
    <source>
        <dbReference type="HAMAP-Rule" id="MF_00454"/>
    </source>
</evidence>
<keyword evidence="3 10" id="KW-0812">Transmembrane</keyword>
<sequence length="124" mass="12453">MTPVLFLVVSLAGGLGAVARFAIDALAARLVGRRSRWGIIAVNVTGSFALGLVSGLASRGIADANLAAVLGVGVLGGYTTFSTAMWDSVTLLRERRWAASAAHALGALIGSAAAAWLGFALGQG</sequence>
<feature type="transmembrane region" description="Helical" evidence="10">
    <location>
        <begin position="101"/>
        <end position="121"/>
    </location>
</feature>
<accession>A0A4Q9KQY8</accession>
<dbReference type="HAMAP" id="MF_00454">
    <property type="entry name" value="FluC"/>
    <property type="match status" value="1"/>
</dbReference>
<dbReference type="GO" id="GO:0140114">
    <property type="term" value="P:cellular detoxification of fluoride"/>
    <property type="evidence" value="ECO:0007669"/>
    <property type="project" value="UniProtKB-UniRule"/>
</dbReference>
<keyword evidence="10" id="KW-0406">Ion transport</keyword>
<keyword evidence="10" id="KW-0915">Sodium</keyword>
<comment type="caution">
    <text evidence="11">The sequence shown here is derived from an EMBL/GenBank/DDBJ whole genome shotgun (WGS) entry which is preliminary data.</text>
</comment>
<comment type="function">
    <text evidence="9 10">Fluoride-specific ion channel. Important for reducing fluoride concentration in the cell, thus reducing its toxicity.</text>
</comment>
<evidence type="ECO:0000313" key="12">
    <source>
        <dbReference type="Proteomes" id="UP000291933"/>
    </source>
</evidence>
<proteinExistence type="inferred from homology"/>
<dbReference type="GO" id="GO:0062054">
    <property type="term" value="F:fluoride channel activity"/>
    <property type="evidence" value="ECO:0007669"/>
    <property type="project" value="UniProtKB-UniRule"/>
</dbReference>
<dbReference type="GO" id="GO:0046872">
    <property type="term" value="F:metal ion binding"/>
    <property type="evidence" value="ECO:0007669"/>
    <property type="project" value="UniProtKB-KW"/>
</dbReference>
<comment type="catalytic activity">
    <reaction evidence="8">
        <text>fluoride(in) = fluoride(out)</text>
        <dbReference type="Rhea" id="RHEA:76159"/>
        <dbReference type="ChEBI" id="CHEBI:17051"/>
    </reaction>
    <physiologicalReaction direction="left-to-right" evidence="8">
        <dbReference type="Rhea" id="RHEA:76160"/>
    </physiologicalReaction>
</comment>
<keyword evidence="10" id="KW-0813">Transport</keyword>
<dbReference type="Pfam" id="PF02537">
    <property type="entry name" value="CRCB"/>
    <property type="match status" value="1"/>
</dbReference>